<evidence type="ECO:0000259" key="7">
    <source>
        <dbReference type="PROSITE" id="PS51012"/>
    </source>
</evidence>
<feature type="transmembrane region" description="Helical" evidence="6">
    <location>
        <begin position="241"/>
        <end position="260"/>
    </location>
</feature>
<keyword evidence="6" id="KW-0472">Membrane</keyword>
<feature type="transmembrane region" description="Helical" evidence="6">
    <location>
        <begin position="207"/>
        <end position="229"/>
    </location>
</feature>
<evidence type="ECO:0000256" key="2">
    <source>
        <dbReference type="ARBA" id="ARBA00007783"/>
    </source>
</evidence>
<keyword evidence="6" id="KW-1133">Transmembrane helix</keyword>
<dbReference type="Proteomes" id="UP000239895">
    <property type="component" value="Unassembled WGS sequence"/>
</dbReference>
<dbReference type="EMBL" id="PVTX01000006">
    <property type="protein sequence ID" value="PRZ06557.1"/>
    <property type="molecule type" value="Genomic_DNA"/>
</dbReference>
<organism evidence="8 9">
    <name type="scientific">Isoptericola halotolerans</name>
    <dbReference type="NCBI Taxonomy" id="300560"/>
    <lineage>
        <taxon>Bacteria</taxon>
        <taxon>Bacillati</taxon>
        <taxon>Actinomycetota</taxon>
        <taxon>Actinomycetes</taxon>
        <taxon>Micrococcales</taxon>
        <taxon>Promicromonosporaceae</taxon>
        <taxon>Isoptericola</taxon>
    </lineage>
</organism>
<keyword evidence="4" id="KW-0997">Cell inner membrane</keyword>
<feature type="transmembrane region" description="Helical" evidence="6">
    <location>
        <begin position="121"/>
        <end position="138"/>
    </location>
</feature>
<comment type="caution">
    <text evidence="8">The sequence shown here is derived from an EMBL/GenBank/DDBJ whole genome shotgun (WGS) entry which is preliminary data.</text>
</comment>
<feature type="transmembrane region" description="Helical" evidence="6">
    <location>
        <begin position="171"/>
        <end position="195"/>
    </location>
</feature>
<feature type="compositionally biased region" description="Basic and acidic residues" evidence="5">
    <location>
        <begin position="15"/>
        <end position="25"/>
    </location>
</feature>
<evidence type="ECO:0000313" key="9">
    <source>
        <dbReference type="Proteomes" id="UP000239895"/>
    </source>
</evidence>
<reference evidence="8 9" key="1">
    <citation type="submission" date="2018-03" db="EMBL/GenBank/DDBJ databases">
        <title>Comparative analysis of microorganisms from saline springs in Andes Mountain Range, Colombia.</title>
        <authorList>
            <person name="Rubin E."/>
        </authorList>
    </citation>
    <scope>NUCLEOTIDE SEQUENCE [LARGE SCALE GENOMIC DNA]</scope>
    <source>
        <strain evidence="8 9">CG 23</strain>
    </source>
</reference>
<dbReference type="PANTHER" id="PTHR30413">
    <property type="entry name" value="INNER MEMBRANE TRANSPORT PERMEASE"/>
    <property type="match status" value="1"/>
</dbReference>
<feature type="domain" description="ABC transmembrane type-2" evidence="7">
    <location>
        <begin position="91"/>
        <end position="328"/>
    </location>
</feature>
<protein>
    <submittedName>
        <fullName evidence="8">Teichoic acid transport system permease protein</fullName>
    </submittedName>
</protein>
<dbReference type="InterPro" id="IPR047817">
    <property type="entry name" value="ABC2_TM_bact-type"/>
</dbReference>
<feature type="region of interest" description="Disordered" evidence="5">
    <location>
        <begin position="1"/>
        <end position="39"/>
    </location>
</feature>
<evidence type="ECO:0000256" key="3">
    <source>
        <dbReference type="ARBA" id="ARBA00022448"/>
    </source>
</evidence>
<dbReference type="PANTHER" id="PTHR30413:SF8">
    <property type="entry name" value="TRANSPORT PERMEASE PROTEIN"/>
    <property type="match status" value="1"/>
</dbReference>
<comment type="subcellular location">
    <subcellularLocation>
        <location evidence="1">Cell inner membrane</location>
        <topology evidence="1">Multi-pass membrane protein</topology>
    </subcellularLocation>
</comment>
<name>A0ABX5EDT1_9MICO</name>
<evidence type="ECO:0000256" key="5">
    <source>
        <dbReference type="SAM" id="MobiDB-lite"/>
    </source>
</evidence>
<evidence type="ECO:0000256" key="4">
    <source>
        <dbReference type="ARBA" id="ARBA00022519"/>
    </source>
</evidence>
<keyword evidence="6" id="KW-0812">Transmembrane</keyword>
<accession>A0ABX5EDT1</accession>
<feature type="transmembrane region" description="Helical" evidence="6">
    <location>
        <begin position="94"/>
        <end position="114"/>
    </location>
</feature>
<dbReference type="PROSITE" id="PS51012">
    <property type="entry name" value="ABC_TM2"/>
    <property type="match status" value="1"/>
</dbReference>
<feature type="transmembrane region" description="Helical" evidence="6">
    <location>
        <begin position="305"/>
        <end position="326"/>
    </location>
</feature>
<comment type="similarity">
    <text evidence="2">Belongs to the ABC-2 integral membrane protein family.</text>
</comment>
<keyword evidence="9" id="KW-1185">Reference proteome</keyword>
<evidence type="ECO:0000313" key="8">
    <source>
        <dbReference type="EMBL" id="PRZ06557.1"/>
    </source>
</evidence>
<evidence type="ECO:0000256" key="1">
    <source>
        <dbReference type="ARBA" id="ARBA00004429"/>
    </source>
</evidence>
<keyword evidence="4" id="KW-1003">Cell membrane</keyword>
<proteinExistence type="inferred from homology"/>
<sequence>MTTDITAGATSGDRGTPDRPDERPSPPEPPEPITPTMSSAERRALADRYGLTKMGVRPPLWSYIKDVASRWAFIRVLGTATAYAKNQNTYLGQLWAILNPVLNATVYVIIFGIILKTSRGVENTIAFIVIGVFLFRFVEQSVNGGAQSINKRTNLIRSLHFPRAVLPISNVVSHLATLVPALFVMGLIVLASGLLPGYDPVHVTWQWLLLIPAVALMWVFNMGLAFVMARAVAITPDLDNIISFVLRFAMYGSGVIFPLAHYVSRLPDSVQVWLEPVLTYQPIAVYLYLGRSSLMEEEAFVQEPIMWILGVVWAVVFFVAGFIIFWRGEERYGRD</sequence>
<keyword evidence="3" id="KW-0813">Transport</keyword>
<dbReference type="RefSeq" id="WP_243400985.1">
    <property type="nucleotide sequence ID" value="NZ_PVTX01000006.1"/>
</dbReference>
<gene>
    <name evidence="8" type="ORF">BCL65_106232</name>
</gene>
<evidence type="ECO:0000256" key="6">
    <source>
        <dbReference type="SAM" id="Phobius"/>
    </source>
</evidence>